<protein>
    <submittedName>
        <fullName evidence="1">Uncharacterized protein</fullName>
    </submittedName>
</protein>
<evidence type="ECO:0000313" key="1">
    <source>
        <dbReference type="EMBL" id="KAF0373948.1"/>
    </source>
</evidence>
<reference evidence="1 2" key="1">
    <citation type="journal article" date="2019" name="Environ. Microbiol.">
        <title>At the nexus of three kingdoms: the genome of the mycorrhizal fungus Gigaspora margarita provides insights into plant, endobacterial and fungal interactions.</title>
        <authorList>
            <person name="Venice F."/>
            <person name="Ghignone S."/>
            <person name="Salvioli di Fossalunga A."/>
            <person name="Amselem J."/>
            <person name="Novero M."/>
            <person name="Xianan X."/>
            <person name="Sedzielewska Toro K."/>
            <person name="Morin E."/>
            <person name="Lipzen A."/>
            <person name="Grigoriev I.V."/>
            <person name="Henrissat B."/>
            <person name="Martin F.M."/>
            <person name="Bonfante P."/>
        </authorList>
    </citation>
    <scope>NUCLEOTIDE SEQUENCE [LARGE SCALE GENOMIC DNA]</scope>
    <source>
        <strain evidence="1 2">BEG34</strain>
    </source>
</reference>
<sequence>MIVGEYHPGKTQGPVGVQHPSPDNISYATVIAAATQNSSFTCEGEFLSTLTDEKIVDSNVQPADFLIV</sequence>
<evidence type="ECO:0000313" key="2">
    <source>
        <dbReference type="Proteomes" id="UP000439903"/>
    </source>
</evidence>
<dbReference type="AlphaFoldDB" id="A0A8H3WXB3"/>
<comment type="caution">
    <text evidence="1">The sequence shown here is derived from an EMBL/GenBank/DDBJ whole genome shotgun (WGS) entry which is preliminary data.</text>
</comment>
<dbReference type="Proteomes" id="UP000439903">
    <property type="component" value="Unassembled WGS sequence"/>
</dbReference>
<gene>
    <name evidence="1" type="ORF">F8M41_012932</name>
</gene>
<dbReference type="EMBL" id="WTPW01002627">
    <property type="protein sequence ID" value="KAF0373948.1"/>
    <property type="molecule type" value="Genomic_DNA"/>
</dbReference>
<proteinExistence type="predicted"/>
<organism evidence="1 2">
    <name type="scientific">Gigaspora margarita</name>
    <dbReference type="NCBI Taxonomy" id="4874"/>
    <lineage>
        <taxon>Eukaryota</taxon>
        <taxon>Fungi</taxon>
        <taxon>Fungi incertae sedis</taxon>
        <taxon>Mucoromycota</taxon>
        <taxon>Glomeromycotina</taxon>
        <taxon>Glomeromycetes</taxon>
        <taxon>Diversisporales</taxon>
        <taxon>Gigasporaceae</taxon>
        <taxon>Gigaspora</taxon>
    </lineage>
</organism>
<accession>A0A8H3WXB3</accession>
<dbReference type="OrthoDB" id="5949865at2759"/>
<name>A0A8H3WXB3_GIGMA</name>
<keyword evidence="2" id="KW-1185">Reference proteome</keyword>